<dbReference type="AlphaFoldDB" id="A0AAV4CNN6"/>
<organism evidence="1 2">
    <name type="scientific">Plakobranchus ocellatus</name>
    <dbReference type="NCBI Taxonomy" id="259542"/>
    <lineage>
        <taxon>Eukaryota</taxon>
        <taxon>Metazoa</taxon>
        <taxon>Spiralia</taxon>
        <taxon>Lophotrochozoa</taxon>
        <taxon>Mollusca</taxon>
        <taxon>Gastropoda</taxon>
        <taxon>Heterobranchia</taxon>
        <taxon>Euthyneura</taxon>
        <taxon>Panpulmonata</taxon>
        <taxon>Sacoglossa</taxon>
        <taxon>Placobranchoidea</taxon>
        <taxon>Plakobranchidae</taxon>
        <taxon>Plakobranchus</taxon>
    </lineage>
</organism>
<dbReference type="Proteomes" id="UP000735302">
    <property type="component" value="Unassembled WGS sequence"/>
</dbReference>
<reference evidence="1 2" key="1">
    <citation type="journal article" date="2021" name="Elife">
        <title>Chloroplast acquisition without the gene transfer in kleptoplastic sea slugs, Plakobranchus ocellatus.</title>
        <authorList>
            <person name="Maeda T."/>
            <person name="Takahashi S."/>
            <person name="Yoshida T."/>
            <person name="Shimamura S."/>
            <person name="Takaki Y."/>
            <person name="Nagai Y."/>
            <person name="Toyoda A."/>
            <person name="Suzuki Y."/>
            <person name="Arimoto A."/>
            <person name="Ishii H."/>
            <person name="Satoh N."/>
            <person name="Nishiyama T."/>
            <person name="Hasebe M."/>
            <person name="Maruyama T."/>
            <person name="Minagawa J."/>
            <person name="Obokata J."/>
            <person name="Shigenobu S."/>
        </authorList>
    </citation>
    <scope>NUCLEOTIDE SEQUENCE [LARGE SCALE GENOMIC DNA]</scope>
</reference>
<proteinExistence type="predicted"/>
<sequence>MANLYLQIVPQTQIWTEDINMKICRVCTLQGYCQKVAPNSTWKCFSCNSEAQLSVNFSGIRLLPLLQPHHNPSQAQNHFRYQYFSGSCNIITNQLSHKTTISSAIPCPLATSAASLPPSQSHNFNGYQYLQRFFVLQSPL</sequence>
<comment type="caution">
    <text evidence="1">The sequence shown here is derived from an EMBL/GenBank/DDBJ whole genome shotgun (WGS) entry which is preliminary data.</text>
</comment>
<accession>A0AAV4CNN6</accession>
<name>A0AAV4CNN6_9GAST</name>
<keyword evidence="2" id="KW-1185">Reference proteome</keyword>
<gene>
    <name evidence="1" type="ORF">PoB_006001300</name>
</gene>
<protein>
    <submittedName>
        <fullName evidence="1">Uncharacterized protein</fullName>
    </submittedName>
</protein>
<evidence type="ECO:0000313" key="1">
    <source>
        <dbReference type="EMBL" id="GFO33508.1"/>
    </source>
</evidence>
<dbReference type="EMBL" id="BLXT01006781">
    <property type="protein sequence ID" value="GFO33508.1"/>
    <property type="molecule type" value="Genomic_DNA"/>
</dbReference>
<evidence type="ECO:0000313" key="2">
    <source>
        <dbReference type="Proteomes" id="UP000735302"/>
    </source>
</evidence>